<feature type="transmembrane region" description="Helical" evidence="1">
    <location>
        <begin position="123"/>
        <end position="143"/>
    </location>
</feature>
<dbReference type="InterPro" id="IPR025493">
    <property type="entry name" value="DUF4384"/>
</dbReference>
<evidence type="ECO:0000259" key="2">
    <source>
        <dbReference type="Pfam" id="PF13490"/>
    </source>
</evidence>
<dbReference type="AlphaFoldDB" id="A0A941ZZ91"/>
<dbReference type="Gene3D" id="1.10.10.1320">
    <property type="entry name" value="Anti-sigma factor, zinc-finger domain"/>
    <property type="match status" value="1"/>
</dbReference>
<evidence type="ECO:0008006" key="6">
    <source>
        <dbReference type="Google" id="ProtNLM"/>
    </source>
</evidence>
<proteinExistence type="predicted"/>
<protein>
    <recommendedName>
        <fullName evidence="6">DUF4384 domain-containing protein</fullName>
    </recommendedName>
</protein>
<sequence>MDRIDEFLKSLLNKTKEERDLLREKEHVCPSEETIACYLDNLLNDTEREKTEEHLAKCEDCLQQTILLHGLKKEIIGNGYMAVPTEATELAKNIVPESSVTSLINIISEFVGNTIKAKRGYRLVSYGSIALIVMLSVGIYSVMITKDTTIPYDYDIYNTRGGTPTQLDELTGQANTETSLELSMNIIGQRKDTDGSISRVTIEEGSILQSGDKFKVQFKTSKDAYVYIIIHDSLNKANLLFPDPGIKLSNNVKANSSHTVPAQDRWFWLDENIGVETVFVLASESLLDNINALLIEMEDADEPEKKVMEFVKDKSSVVRAISFRHIVR</sequence>
<feature type="domain" description="DUF4384" evidence="3">
    <location>
        <begin position="208"/>
        <end position="285"/>
    </location>
</feature>
<accession>A0A941ZZ91</accession>
<evidence type="ECO:0000259" key="3">
    <source>
        <dbReference type="Pfam" id="PF14326"/>
    </source>
</evidence>
<evidence type="ECO:0000313" key="5">
    <source>
        <dbReference type="Proteomes" id="UP000722750"/>
    </source>
</evidence>
<organism evidence="4 5">
    <name type="scientific">Candidatus Scalindua arabica</name>
    <dbReference type="NCBI Taxonomy" id="1127984"/>
    <lineage>
        <taxon>Bacteria</taxon>
        <taxon>Pseudomonadati</taxon>
        <taxon>Planctomycetota</taxon>
        <taxon>Candidatus Brocadiia</taxon>
        <taxon>Candidatus Brocadiales</taxon>
        <taxon>Candidatus Scalinduaceae</taxon>
        <taxon>Candidatus Scalindua</taxon>
    </lineage>
</organism>
<reference evidence="4" key="1">
    <citation type="journal article" date="2021" name="ISME J.">
        <title>Fine-scale metabolic discontinuity in a stratified prokaryote microbiome of a Red Sea deep halocline.</title>
        <authorList>
            <person name="Michoud G."/>
            <person name="Ngugi D.K."/>
            <person name="Barozzi A."/>
            <person name="Merlino G."/>
            <person name="Calleja M.L."/>
            <person name="Delgado-Huertas A."/>
            <person name="Moran X.A.G."/>
            <person name="Daffonchio D."/>
        </authorList>
    </citation>
    <scope>NUCLEOTIDE SEQUENCE</scope>
    <source>
        <strain evidence="4">SuakinDeep_MAG55_1</strain>
    </source>
</reference>
<keyword evidence="1" id="KW-1133">Transmembrane helix</keyword>
<dbReference type="InterPro" id="IPR041916">
    <property type="entry name" value="Anti_sigma_zinc_sf"/>
</dbReference>
<evidence type="ECO:0000313" key="4">
    <source>
        <dbReference type="EMBL" id="MBS1257475.1"/>
    </source>
</evidence>
<gene>
    <name evidence="4" type="ORF">MAG551_00519</name>
</gene>
<dbReference type="Proteomes" id="UP000722750">
    <property type="component" value="Unassembled WGS sequence"/>
</dbReference>
<evidence type="ECO:0000256" key="1">
    <source>
        <dbReference type="SAM" id="Phobius"/>
    </source>
</evidence>
<feature type="domain" description="Putative zinc-finger" evidence="2">
    <location>
        <begin position="37"/>
        <end position="61"/>
    </location>
</feature>
<dbReference type="Pfam" id="PF14326">
    <property type="entry name" value="DUF4384"/>
    <property type="match status" value="1"/>
</dbReference>
<dbReference type="EMBL" id="JAANXD010000025">
    <property type="protein sequence ID" value="MBS1257475.1"/>
    <property type="molecule type" value="Genomic_DNA"/>
</dbReference>
<dbReference type="InterPro" id="IPR027383">
    <property type="entry name" value="Znf_put"/>
</dbReference>
<comment type="caution">
    <text evidence="4">The sequence shown here is derived from an EMBL/GenBank/DDBJ whole genome shotgun (WGS) entry which is preliminary data.</text>
</comment>
<dbReference type="Pfam" id="PF13490">
    <property type="entry name" value="zf-HC2"/>
    <property type="match status" value="1"/>
</dbReference>
<keyword evidence="1" id="KW-0812">Transmembrane</keyword>
<name>A0A941ZZ91_9BACT</name>
<keyword evidence="1" id="KW-0472">Membrane</keyword>